<dbReference type="InterPro" id="IPR005625">
    <property type="entry name" value="PepSY-ass_TM"/>
</dbReference>
<proteinExistence type="predicted"/>
<name>E0IC33_9BACL</name>
<keyword evidence="4" id="KW-1185">Reference proteome</keyword>
<feature type="transmembrane region" description="Helical" evidence="2">
    <location>
        <begin position="117"/>
        <end position="140"/>
    </location>
</feature>
<keyword evidence="2" id="KW-1133">Transmembrane helix</keyword>
<feature type="region of interest" description="Disordered" evidence="1">
    <location>
        <begin position="44"/>
        <end position="94"/>
    </location>
</feature>
<evidence type="ECO:0000256" key="2">
    <source>
        <dbReference type="SAM" id="Phobius"/>
    </source>
</evidence>
<evidence type="ECO:0000313" key="4">
    <source>
        <dbReference type="Proteomes" id="UP000005387"/>
    </source>
</evidence>
<sequence length="163" mass="17382">MKKTKQLHLWIGIISSVFILIESITGLLMTEPWLIGGADRENGMRGDMGRPAFTQQADAGGQGGGGQASTTDTSRSDANSADKRGFEGRMLPPGGGGNDLSGFIRNLHKGMINGTDVSWLIDLTAIAMIALTVTGIYLSIKTLRAQNRAKRKKADKPTTVHVS</sequence>
<keyword evidence="2" id="KW-0812">Transmembrane</keyword>
<keyword evidence="2" id="KW-0472">Membrane</keyword>
<dbReference type="STRING" id="717606.PaecuDRAFT_3222"/>
<dbReference type="RefSeq" id="WP_006039210.1">
    <property type="nucleotide sequence ID" value="NZ_AEDD01000009.1"/>
</dbReference>
<feature type="transmembrane region" description="Helical" evidence="2">
    <location>
        <begin position="7"/>
        <end position="29"/>
    </location>
</feature>
<protein>
    <submittedName>
        <fullName evidence="3">PepSY-associated TM helix domain protein</fullName>
    </submittedName>
</protein>
<organism evidence="3 4">
    <name type="scientific">Paenibacillus curdlanolyticus YK9</name>
    <dbReference type="NCBI Taxonomy" id="717606"/>
    <lineage>
        <taxon>Bacteria</taxon>
        <taxon>Bacillati</taxon>
        <taxon>Bacillota</taxon>
        <taxon>Bacilli</taxon>
        <taxon>Bacillales</taxon>
        <taxon>Paenibacillaceae</taxon>
        <taxon>Paenibacillus</taxon>
    </lineage>
</organism>
<dbReference type="EMBL" id="AEDD01000009">
    <property type="protein sequence ID" value="EFM09719.1"/>
    <property type="molecule type" value="Genomic_DNA"/>
</dbReference>
<dbReference type="AlphaFoldDB" id="E0IC33"/>
<gene>
    <name evidence="3" type="ORF">PaecuDRAFT_3222</name>
</gene>
<evidence type="ECO:0000256" key="1">
    <source>
        <dbReference type="SAM" id="MobiDB-lite"/>
    </source>
</evidence>
<dbReference type="Pfam" id="PF03929">
    <property type="entry name" value="PepSY_TM"/>
    <property type="match status" value="1"/>
</dbReference>
<dbReference type="OrthoDB" id="1787325at2"/>
<reference evidence="3 4" key="1">
    <citation type="submission" date="2010-07" db="EMBL/GenBank/DDBJ databases">
        <title>The draft genome of Paenibacillus curdlanolyticus YK9.</title>
        <authorList>
            <consortium name="US DOE Joint Genome Institute (JGI-PGF)"/>
            <person name="Lucas S."/>
            <person name="Copeland A."/>
            <person name="Lapidus A."/>
            <person name="Cheng J.-F."/>
            <person name="Bruce D."/>
            <person name="Goodwin L."/>
            <person name="Pitluck S."/>
            <person name="Land M.L."/>
            <person name="Hauser L."/>
            <person name="Chang Y.-J."/>
            <person name="Jeffries C."/>
            <person name="Anderson I.J."/>
            <person name="Johnson E."/>
            <person name="Loganathan U."/>
            <person name="Mulhopadhyay B."/>
            <person name="Kyrpides N."/>
            <person name="Woyke T.J."/>
        </authorList>
    </citation>
    <scope>NUCLEOTIDE SEQUENCE [LARGE SCALE GENOMIC DNA]</scope>
    <source>
        <strain evidence="3 4">YK9</strain>
    </source>
</reference>
<dbReference type="eggNOG" id="COG3182">
    <property type="taxonomic scope" value="Bacteria"/>
</dbReference>
<accession>E0IC33</accession>
<dbReference type="Proteomes" id="UP000005387">
    <property type="component" value="Unassembled WGS sequence"/>
</dbReference>
<evidence type="ECO:0000313" key="3">
    <source>
        <dbReference type="EMBL" id="EFM09719.1"/>
    </source>
</evidence>